<comment type="caution">
    <text evidence="1">The sequence shown here is derived from an EMBL/GenBank/DDBJ whole genome shotgun (WGS) entry which is preliminary data.</text>
</comment>
<dbReference type="EMBL" id="JRNJ01000104">
    <property type="protein sequence ID" value="KGF24821.1"/>
    <property type="molecule type" value="Genomic_DNA"/>
</dbReference>
<name>A0AAW3FEC6_9BACT</name>
<dbReference type="Proteomes" id="UP000029533">
    <property type="component" value="Unassembled WGS sequence"/>
</dbReference>
<evidence type="ECO:0000313" key="1">
    <source>
        <dbReference type="EMBL" id="KGF24821.1"/>
    </source>
</evidence>
<protein>
    <submittedName>
        <fullName evidence="1">Uncharacterized protein</fullName>
    </submittedName>
</protein>
<dbReference type="RefSeq" id="WP_036870980.1">
    <property type="nucleotide sequence ID" value="NZ_JRNJ01000104.1"/>
</dbReference>
<evidence type="ECO:0000313" key="2">
    <source>
        <dbReference type="Proteomes" id="UP000029533"/>
    </source>
</evidence>
<organism evidence="1 2">
    <name type="scientific">Prevotella histicola JCM 15637 = DNF00424</name>
    <dbReference type="NCBI Taxonomy" id="1236504"/>
    <lineage>
        <taxon>Bacteria</taxon>
        <taxon>Pseudomonadati</taxon>
        <taxon>Bacteroidota</taxon>
        <taxon>Bacteroidia</taxon>
        <taxon>Bacteroidales</taxon>
        <taxon>Prevotellaceae</taxon>
        <taxon>Prevotella</taxon>
    </lineage>
</organism>
<reference evidence="1 2" key="1">
    <citation type="submission" date="2014-07" db="EMBL/GenBank/DDBJ databases">
        <authorList>
            <person name="McCorrison J."/>
            <person name="Sanka R."/>
            <person name="Torralba M."/>
            <person name="Gillis M."/>
            <person name="Haft D.H."/>
            <person name="Methe B."/>
            <person name="Sutton G."/>
            <person name="Nelson K.E."/>
        </authorList>
    </citation>
    <scope>NUCLEOTIDE SEQUENCE [LARGE SCALE GENOMIC DNA]</scope>
    <source>
        <strain evidence="1 2">DNF00424</strain>
    </source>
</reference>
<proteinExistence type="predicted"/>
<gene>
    <name evidence="1" type="ORF">HMPREF2132_11010</name>
</gene>
<dbReference type="AlphaFoldDB" id="A0AAW3FEC6"/>
<accession>A0AAW3FEC6</accession>
<sequence length="128" mass="15111">MVKKLVQASTLLREKGYIEEKFDQEGFTECVYNWFKTHDLKDKLLIRPKRFIEMDNPPKGGWKDMTVVEDWINQFSWEEQLTLVQKGQAVPFVFIDKPFIKNAVYMLQIMNGFIVEKGKKGVYEVSLI</sequence>